<dbReference type="Pfam" id="PF12937">
    <property type="entry name" value="F-box-like"/>
    <property type="match status" value="1"/>
</dbReference>
<accession>A0A3P6SPE7</accession>
<gene>
    <name evidence="2" type="ORF">NLS_LOCUS768</name>
</gene>
<feature type="domain" description="F-box" evidence="1">
    <location>
        <begin position="1"/>
        <end position="47"/>
    </location>
</feature>
<dbReference type="Gene3D" id="1.20.1280.50">
    <property type="match status" value="1"/>
</dbReference>
<sequence>MVTICSLPPEIQLTILNYCDFFSVLQLRQVSKYYRWLAEHNLSHRSHLDVTCDYLAIFRDCKQRGLALLNEQNDYEAVCDKISTFISLYMPTLRELSLRHCSVVLTLAGLVQLASAAPRLYQLDLSQICNKPFFEADAVLGLQYFRQLKVLVMDGFVIHQKITGKGCSHILEVPPIRHMRHLQALVLNGPYDTLARVLYSLCEGHYNLHKLKRISLGVRYSTAKYPELLVWFLMTHRSLCFVHIWNALFATNDQLKRFYTALISLPELTELYLESCELCDRIDPPIEVQFLKSITLRGIHCNGLVRSMRYDPNSNR</sequence>
<proteinExistence type="predicted"/>
<dbReference type="AlphaFoldDB" id="A0A3P6SPE7"/>
<dbReference type="SUPFAM" id="SSF81383">
    <property type="entry name" value="F-box domain"/>
    <property type="match status" value="1"/>
</dbReference>
<dbReference type="CDD" id="cd09917">
    <property type="entry name" value="F-box_SF"/>
    <property type="match status" value="1"/>
</dbReference>
<evidence type="ECO:0000313" key="2">
    <source>
        <dbReference type="EMBL" id="VDK69425.1"/>
    </source>
</evidence>
<dbReference type="InterPro" id="IPR032675">
    <property type="entry name" value="LRR_dom_sf"/>
</dbReference>
<name>A0A3P6SPE7_LITSI</name>
<dbReference type="PROSITE" id="PS50181">
    <property type="entry name" value="FBOX"/>
    <property type="match status" value="1"/>
</dbReference>
<reference evidence="2 3" key="1">
    <citation type="submission" date="2018-08" db="EMBL/GenBank/DDBJ databases">
        <authorList>
            <person name="Laetsch R D."/>
            <person name="Stevens L."/>
            <person name="Kumar S."/>
            <person name="Blaxter L. M."/>
        </authorList>
    </citation>
    <scope>NUCLEOTIDE SEQUENCE [LARGE SCALE GENOMIC DNA]</scope>
</reference>
<dbReference type="OrthoDB" id="5807377at2759"/>
<keyword evidence="3" id="KW-1185">Reference proteome</keyword>
<dbReference type="Gene3D" id="3.80.10.10">
    <property type="entry name" value="Ribonuclease Inhibitor"/>
    <property type="match status" value="1"/>
</dbReference>
<dbReference type="InterPro" id="IPR036047">
    <property type="entry name" value="F-box-like_dom_sf"/>
</dbReference>
<evidence type="ECO:0000259" key="1">
    <source>
        <dbReference type="PROSITE" id="PS50181"/>
    </source>
</evidence>
<dbReference type="Proteomes" id="UP000277928">
    <property type="component" value="Unassembled WGS sequence"/>
</dbReference>
<dbReference type="SUPFAM" id="SSF52047">
    <property type="entry name" value="RNI-like"/>
    <property type="match status" value="1"/>
</dbReference>
<evidence type="ECO:0000313" key="3">
    <source>
        <dbReference type="Proteomes" id="UP000277928"/>
    </source>
</evidence>
<dbReference type="OMA" id="TKCVKAK"/>
<organism evidence="2 3">
    <name type="scientific">Litomosoides sigmodontis</name>
    <name type="common">Filarial nematode worm</name>
    <dbReference type="NCBI Taxonomy" id="42156"/>
    <lineage>
        <taxon>Eukaryota</taxon>
        <taxon>Metazoa</taxon>
        <taxon>Ecdysozoa</taxon>
        <taxon>Nematoda</taxon>
        <taxon>Chromadorea</taxon>
        <taxon>Rhabditida</taxon>
        <taxon>Spirurina</taxon>
        <taxon>Spiruromorpha</taxon>
        <taxon>Filarioidea</taxon>
        <taxon>Onchocercidae</taxon>
        <taxon>Litomosoides</taxon>
    </lineage>
</organism>
<dbReference type="EMBL" id="UYRX01000021">
    <property type="protein sequence ID" value="VDK69425.1"/>
    <property type="molecule type" value="Genomic_DNA"/>
</dbReference>
<protein>
    <recommendedName>
        <fullName evidence="1">F-box domain-containing protein</fullName>
    </recommendedName>
</protein>
<dbReference type="InterPro" id="IPR001810">
    <property type="entry name" value="F-box_dom"/>
</dbReference>